<evidence type="ECO:0000256" key="3">
    <source>
        <dbReference type="ARBA" id="ARBA00023163"/>
    </source>
</evidence>
<evidence type="ECO:0000259" key="4">
    <source>
        <dbReference type="PROSITE" id="PS51118"/>
    </source>
</evidence>
<dbReference type="Pfam" id="PF01638">
    <property type="entry name" value="HxlR"/>
    <property type="match status" value="1"/>
</dbReference>
<dbReference type="HOGENOM" id="CLU_111585_6_1_7"/>
<dbReference type="GO" id="GO:0003677">
    <property type="term" value="F:DNA binding"/>
    <property type="evidence" value="ECO:0007669"/>
    <property type="project" value="UniProtKB-KW"/>
</dbReference>
<dbReference type="STRING" id="338966.Ppro_1054"/>
<feature type="domain" description="HTH hxlR-type" evidence="4">
    <location>
        <begin position="17"/>
        <end position="108"/>
    </location>
</feature>
<dbReference type="Gene3D" id="1.10.10.10">
    <property type="entry name" value="Winged helix-like DNA-binding domain superfamily/Winged helix DNA-binding domain"/>
    <property type="match status" value="1"/>
</dbReference>
<dbReference type="GO" id="GO:0006355">
    <property type="term" value="P:regulation of DNA-templated transcription"/>
    <property type="evidence" value="ECO:0007669"/>
    <property type="project" value="UniProtKB-ARBA"/>
</dbReference>
<dbReference type="eggNOG" id="COG1733">
    <property type="taxonomic scope" value="Bacteria"/>
</dbReference>
<protein>
    <submittedName>
        <fullName evidence="5">Transcriptional regulator, HxlR family</fullName>
    </submittedName>
</protein>
<gene>
    <name evidence="5" type="ordered locus">Ppro_1054</name>
</gene>
<evidence type="ECO:0000256" key="2">
    <source>
        <dbReference type="ARBA" id="ARBA00023125"/>
    </source>
</evidence>
<dbReference type="PROSITE" id="PS51118">
    <property type="entry name" value="HTH_HXLR"/>
    <property type="match status" value="1"/>
</dbReference>
<dbReference type="CDD" id="cd00090">
    <property type="entry name" value="HTH_ARSR"/>
    <property type="match status" value="1"/>
</dbReference>
<dbReference type="InterPro" id="IPR036390">
    <property type="entry name" value="WH_DNA-bd_sf"/>
</dbReference>
<reference evidence="5 6" key="1">
    <citation type="submission" date="2006-10" db="EMBL/GenBank/DDBJ databases">
        <title>Complete sequence of chromosome of Pelobacter propionicus DSM 2379.</title>
        <authorList>
            <consortium name="US DOE Joint Genome Institute"/>
            <person name="Copeland A."/>
            <person name="Lucas S."/>
            <person name="Lapidus A."/>
            <person name="Barry K."/>
            <person name="Detter J.C."/>
            <person name="Glavina del Rio T."/>
            <person name="Hammon N."/>
            <person name="Israni S."/>
            <person name="Dalin E."/>
            <person name="Tice H."/>
            <person name="Pitluck S."/>
            <person name="Saunders E."/>
            <person name="Brettin T."/>
            <person name="Bruce D."/>
            <person name="Han C."/>
            <person name="Tapia R."/>
            <person name="Schmutz J."/>
            <person name="Larimer F."/>
            <person name="Land M."/>
            <person name="Hauser L."/>
            <person name="Kyrpides N."/>
            <person name="Kim E."/>
            <person name="Lovley D."/>
            <person name="Richardson P."/>
        </authorList>
    </citation>
    <scope>NUCLEOTIDE SEQUENCE [LARGE SCALE GENOMIC DNA]</scope>
    <source>
        <strain evidence="6">DSM 2379 / NBRC 103807 / OttBd1</strain>
    </source>
</reference>
<evidence type="ECO:0000313" key="5">
    <source>
        <dbReference type="EMBL" id="ABK98679.1"/>
    </source>
</evidence>
<evidence type="ECO:0000313" key="6">
    <source>
        <dbReference type="Proteomes" id="UP000006732"/>
    </source>
</evidence>
<dbReference type="SUPFAM" id="SSF46785">
    <property type="entry name" value="Winged helix' DNA-binding domain"/>
    <property type="match status" value="1"/>
</dbReference>
<dbReference type="OrthoDB" id="8904061at2"/>
<dbReference type="RefSeq" id="WP_011734983.1">
    <property type="nucleotide sequence ID" value="NC_008609.1"/>
</dbReference>
<evidence type="ECO:0000256" key="1">
    <source>
        <dbReference type="ARBA" id="ARBA00023015"/>
    </source>
</evidence>
<dbReference type="EMBL" id="CP000482">
    <property type="protein sequence ID" value="ABK98679.1"/>
    <property type="molecule type" value="Genomic_DNA"/>
</dbReference>
<dbReference type="PANTHER" id="PTHR33204:SF37">
    <property type="entry name" value="HTH-TYPE TRANSCRIPTIONAL REGULATOR YODB"/>
    <property type="match status" value="1"/>
</dbReference>
<dbReference type="InterPro" id="IPR036388">
    <property type="entry name" value="WH-like_DNA-bd_sf"/>
</dbReference>
<name>A1AMV9_PELPD</name>
<proteinExistence type="predicted"/>
<dbReference type="Proteomes" id="UP000006732">
    <property type="component" value="Chromosome"/>
</dbReference>
<dbReference type="PANTHER" id="PTHR33204">
    <property type="entry name" value="TRANSCRIPTIONAL REGULATOR, MARR FAMILY"/>
    <property type="match status" value="1"/>
</dbReference>
<keyword evidence="6" id="KW-1185">Reference proteome</keyword>
<dbReference type="InterPro" id="IPR002577">
    <property type="entry name" value="HTH_HxlR"/>
</dbReference>
<dbReference type="InterPro" id="IPR011991">
    <property type="entry name" value="ArsR-like_HTH"/>
</dbReference>
<keyword evidence="3" id="KW-0804">Transcription</keyword>
<dbReference type="KEGG" id="ppd:Ppro_1054"/>
<accession>A1AMV9</accession>
<dbReference type="AlphaFoldDB" id="A1AMV9"/>
<organism evidence="5 6">
    <name type="scientific">Pelobacter propionicus (strain DSM 2379 / NBRC 103807 / OttBd1)</name>
    <dbReference type="NCBI Taxonomy" id="338966"/>
    <lineage>
        <taxon>Bacteria</taxon>
        <taxon>Pseudomonadati</taxon>
        <taxon>Thermodesulfobacteriota</taxon>
        <taxon>Desulfuromonadia</taxon>
        <taxon>Desulfuromonadales</taxon>
        <taxon>Desulfuromonadaceae</taxon>
        <taxon>Pelobacter</taxon>
    </lineage>
</organism>
<sequence>MSIPSPGKKVRGSLSGSPINALFDLLGRRWALGVLWNLEEGPCTFRTLQERCGDISPSILNSRIKDLREADLVEKSLDGYVLTPRGKELRAIILPLGKWSAVWSKEIFDYIRPCMLEKLEHIDPSDSVG</sequence>
<keyword evidence="2" id="KW-0238">DNA-binding</keyword>
<keyword evidence="1" id="KW-0805">Transcription regulation</keyword>